<dbReference type="PANTHER" id="PTHR43705">
    <property type="entry name" value="HYDROXYACYLGLUTATHIONE HYDROLASE"/>
    <property type="match status" value="1"/>
</dbReference>
<dbReference type="GO" id="GO:0019243">
    <property type="term" value="P:methylglyoxal catabolic process to D-lactate via S-lactoyl-glutathione"/>
    <property type="evidence" value="ECO:0007669"/>
    <property type="project" value="UniProtKB-UniRule"/>
</dbReference>
<evidence type="ECO:0000256" key="3">
    <source>
        <dbReference type="ARBA" id="ARBA00006759"/>
    </source>
</evidence>
<dbReference type="InterPro" id="IPR050110">
    <property type="entry name" value="Glyoxalase_II_hydrolase"/>
</dbReference>
<evidence type="ECO:0000256" key="5">
    <source>
        <dbReference type="ARBA" id="ARBA00022801"/>
    </source>
</evidence>
<dbReference type="InterPro" id="IPR017782">
    <property type="entry name" value="Hydroxyacylglutathione_Hdrlase"/>
</dbReference>
<keyword evidence="5 7" id="KW-0378">Hydrolase</keyword>
<feature type="binding site" evidence="7">
    <location>
        <position position="153"/>
    </location>
    <ligand>
        <name>Zn(2+)</name>
        <dbReference type="ChEBI" id="CHEBI:29105"/>
        <label>1</label>
    </ligand>
</feature>
<dbReference type="HOGENOM" id="CLU_030571_4_1_5"/>
<dbReference type="GO" id="GO:0004416">
    <property type="term" value="F:hydroxyacylglutathione hydrolase activity"/>
    <property type="evidence" value="ECO:0007669"/>
    <property type="project" value="UniProtKB-UniRule"/>
</dbReference>
<feature type="binding site" evidence="7">
    <location>
        <position position="134"/>
    </location>
    <ligand>
        <name>Zn(2+)</name>
        <dbReference type="ChEBI" id="CHEBI:29105"/>
        <label>1</label>
    </ligand>
</feature>
<dbReference type="EC" id="3.1.2.6" evidence="7"/>
<dbReference type="UniPathway" id="UPA00619">
    <property type="reaction ID" value="UER00676"/>
</dbReference>
<dbReference type="SUPFAM" id="SSF56281">
    <property type="entry name" value="Metallo-hydrolase/oxidoreductase"/>
    <property type="match status" value="1"/>
</dbReference>
<comment type="pathway">
    <text evidence="2 7">Secondary metabolite metabolism; methylglyoxal degradation; (R)-lactate from methylglyoxal: step 2/2.</text>
</comment>
<dbReference type="InterPro" id="IPR036866">
    <property type="entry name" value="RibonucZ/Hydroxyglut_hydro"/>
</dbReference>
<dbReference type="Proteomes" id="UP000018700">
    <property type="component" value="Chromosome"/>
</dbReference>
<dbReference type="PIRSF" id="PIRSF005457">
    <property type="entry name" value="Glx"/>
    <property type="match status" value="1"/>
</dbReference>
<evidence type="ECO:0000256" key="1">
    <source>
        <dbReference type="ARBA" id="ARBA00001623"/>
    </source>
</evidence>
<feature type="binding site" evidence="7">
    <location>
        <position position="78"/>
    </location>
    <ligand>
        <name>Zn(2+)</name>
        <dbReference type="ChEBI" id="CHEBI:29105"/>
        <label>1</label>
    </ligand>
</feature>
<dbReference type="Pfam" id="PF16123">
    <property type="entry name" value="HAGH_C"/>
    <property type="match status" value="1"/>
</dbReference>
<dbReference type="InterPro" id="IPR035680">
    <property type="entry name" value="Clx_II_MBL"/>
</dbReference>
<accession>V9TSU9</accession>
<comment type="function">
    <text evidence="7">Thiolesterase that catalyzes the hydrolysis of S-D-lactoyl-glutathione to form glutathione and D-lactic acid.</text>
</comment>
<feature type="binding site" evidence="7">
    <location>
        <position position="76"/>
    </location>
    <ligand>
        <name>Zn(2+)</name>
        <dbReference type="ChEBI" id="CHEBI:29105"/>
        <label>1</label>
    </ligand>
</feature>
<dbReference type="Pfam" id="PF00753">
    <property type="entry name" value="Lactamase_B"/>
    <property type="match status" value="1"/>
</dbReference>
<dbReference type="InterPro" id="IPR001279">
    <property type="entry name" value="Metallo-B-lactamas"/>
</dbReference>
<organism evidence="9 10">
    <name type="scientific">Candidatus Endolissoclinum faulkneri L5</name>
    <dbReference type="NCBI Taxonomy" id="1401328"/>
    <lineage>
        <taxon>Bacteria</taxon>
        <taxon>Pseudomonadati</taxon>
        <taxon>Pseudomonadota</taxon>
        <taxon>Alphaproteobacteria</taxon>
        <taxon>Rhodospirillales</taxon>
        <taxon>Rhodospirillaceae</taxon>
        <taxon>Candidatus Endolissoclinum</taxon>
    </lineage>
</organism>
<comment type="subunit">
    <text evidence="7">Monomer.</text>
</comment>
<dbReference type="CDD" id="cd07723">
    <property type="entry name" value="hydroxyacylglutathione_hydrolase_MBL-fold"/>
    <property type="match status" value="1"/>
</dbReference>
<dbReference type="HAMAP" id="MF_01374">
    <property type="entry name" value="Glyoxalase_2"/>
    <property type="match status" value="1"/>
</dbReference>
<keyword evidence="6 7" id="KW-0862">Zinc</keyword>
<evidence type="ECO:0000256" key="2">
    <source>
        <dbReference type="ARBA" id="ARBA00004963"/>
    </source>
</evidence>
<sequence>MVLNIITSSKNCRISLKMQVFPLQIVTVPTLLDNYCYLLHDEISGSTAVVDPGDADAVETVLAGRHWKLTHILNTHHHLDHINGNLILKKNHNAILIGPKAEISRIPNLEIPLVEGSTYDFAGHIVSILETPGHTIGHISLYFADSQALFTGDTLFSLGCGKMFEGTARQFLDSLFKLSKLPDSTKIYCGHEYTASNARFAISIDYSNEDLKKRSKEVNELLDNNQPTVPSLLSIEKATNPFLRIKDPKIALAIGKSGADPVEIFAELRMLKDNF</sequence>
<dbReference type="AlphaFoldDB" id="V9TSU9"/>
<dbReference type="STRING" id="1401328.P856_798"/>
<evidence type="ECO:0000256" key="6">
    <source>
        <dbReference type="ARBA" id="ARBA00022833"/>
    </source>
</evidence>
<comment type="similarity">
    <text evidence="3 7">Belongs to the metallo-beta-lactamase superfamily. Glyoxalase II family.</text>
</comment>
<dbReference type="NCBIfam" id="TIGR03413">
    <property type="entry name" value="GSH_gloB"/>
    <property type="match status" value="1"/>
</dbReference>
<dbReference type="SMART" id="SM00849">
    <property type="entry name" value="Lactamase_B"/>
    <property type="match status" value="1"/>
</dbReference>
<dbReference type="GO" id="GO:0046872">
    <property type="term" value="F:metal ion binding"/>
    <property type="evidence" value="ECO:0007669"/>
    <property type="project" value="UniProtKB-KW"/>
</dbReference>
<dbReference type="PATRIC" id="fig|1401328.3.peg.808"/>
<feature type="binding site" evidence="7">
    <location>
        <position position="153"/>
    </location>
    <ligand>
        <name>Zn(2+)</name>
        <dbReference type="ChEBI" id="CHEBI:29105"/>
        <label>2</label>
    </ligand>
</feature>
<gene>
    <name evidence="7 9" type="primary">gloB</name>
    <name evidence="9" type="ORF">P856_798</name>
</gene>
<feature type="binding site" evidence="7">
    <location>
        <position position="191"/>
    </location>
    <ligand>
        <name>Zn(2+)</name>
        <dbReference type="ChEBI" id="CHEBI:29105"/>
        <label>2</label>
    </ligand>
</feature>
<dbReference type="eggNOG" id="COG0491">
    <property type="taxonomic scope" value="Bacteria"/>
</dbReference>
<comment type="catalytic activity">
    <reaction evidence="1 7">
        <text>an S-(2-hydroxyacyl)glutathione + H2O = a 2-hydroxy carboxylate + glutathione + H(+)</text>
        <dbReference type="Rhea" id="RHEA:21864"/>
        <dbReference type="ChEBI" id="CHEBI:15377"/>
        <dbReference type="ChEBI" id="CHEBI:15378"/>
        <dbReference type="ChEBI" id="CHEBI:57925"/>
        <dbReference type="ChEBI" id="CHEBI:58896"/>
        <dbReference type="ChEBI" id="CHEBI:71261"/>
        <dbReference type="EC" id="3.1.2.6"/>
    </reaction>
</comment>
<evidence type="ECO:0000313" key="9">
    <source>
        <dbReference type="EMBL" id="AHC73999.1"/>
    </source>
</evidence>
<dbReference type="InterPro" id="IPR032282">
    <property type="entry name" value="HAGH_C"/>
</dbReference>
<name>V9TSU9_9PROT</name>
<comment type="cofactor">
    <cofactor evidence="7">
        <name>Zn(2+)</name>
        <dbReference type="ChEBI" id="CHEBI:29105"/>
    </cofactor>
    <text evidence="7">Binds 2 Zn(2+) ions per subunit.</text>
</comment>
<keyword evidence="10" id="KW-1185">Reference proteome</keyword>
<evidence type="ECO:0000256" key="7">
    <source>
        <dbReference type="HAMAP-Rule" id="MF_01374"/>
    </source>
</evidence>
<feature type="binding site" evidence="7">
    <location>
        <position position="81"/>
    </location>
    <ligand>
        <name>Zn(2+)</name>
        <dbReference type="ChEBI" id="CHEBI:29105"/>
        <label>2</label>
    </ligand>
</feature>
<reference evidence="9 10" key="1">
    <citation type="journal article" date="2013" name="PLoS ONE">
        <title>Bacterial endosymbiosis in a chordate host: long-term co-evolution and conservation of secondary metabolism.</title>
        <authorList>
            <person name="Kwan J.C."/>
            <person name="Schmidt E.W."/>
        </authorList>
    </citation>
    <scope>NUCLEOTIDE SEQUENCE [LARGE SCALE GENOMIC DNA]</scope>
    <source>
        <strain evidence="10">faulkneri L5</strain>
    </source>
</reference>
<dbReference type="EMBL" id="CP006745">
    <property type="protein sequence ID" value="AHC73999.1"/>
    <property type="molecule type" value="Genomic_DNA"/>
</dbReference>
<proteinExistence type="inferred from homology"/>
<dbReference type="KEGG" id="efk:P856_798"/>
<evidence type="ECO:0000259" key="8">
    <source>
        <dbReference type="SMART" id="SM00849"/>
    </source>
</evidence>
<evidence type="ECO:0000313" key="10">
    <source>
        <dbReference type="Proteomes" id="UP000018700"/>
    </source>
</evidence>
<feature type="binding site" evidence="7">
    <location>
        <position position="80"/>
    </location>
    <ligand>
        <name>Zn(2+)</name>
        <dbReference type="ChEBI" id="CHEBI:29105"/>
        <label>2</label>
    </ligand>
</feature>
<feature type="domain" description="Metallo-beta-lactamase" evidence="8">
    <location>
        <begin position="33"/>
        <end position="191"/>
    </location>
</feature>
<keyword evidence="4 7" id="KW-0479">Metal-binding</keyword>
<dbReference type="Gene3D" id="3.60.15.10">
    <property type="entry name" value="Ribonuclease Z/Hydroxyacylglutathione hydrolase-like"/>
    <property type="match status" value="1"/>
</dbReference>
<protein>
    <recommendedName>
        <fullName evidence="7">Hydroxyacylglutathione hydrolase</fullName>
        <ecNumber evidence="7">3.1.2.6</ecNumber>
    </recommendedName>
    <alternativeName>
        <fullName evidence="7">Glyoxalase II</fullName>
        <shortName evidence="7">Glx II</shortName>
    </alternativeName>
</protein>
<evidence type="ECO:0000256" key="4">
    <source>
        <dbReference type="ARBA" id="ARBA00022723"/>
    </source>
</evidence>
<dbReference type="PANTHER" id="PTHR43705:SF1">
    <property type="entry name" value="HYDROXYACYLGLUTATHIONE HYDROLASE GLOB"/>
    <property type="match status" value="1"/>
</dbReference>